<evidence type="ECO:0000256" key="6">
    <source>
        <dbReference type="RuleBase" id="RU363132"/>
    </source>
</evidence>
<keyword evidence="3 6" id="KW-0256">Endoplasmic reticulum</keyword>
<accession>A0AAE9A6E4</accession>
<evidence type="ECO:0000256" key="2">
    <source>
        <dbReference type="ARBA" id="ARBA00022692"/>
    </source>
</evidence>
<feature type="transmembrane region" description="Helical" evidence="6">
    <location>
        <begin position="3137"/>
        <end position="3160"/>
    </location>
</feature>
<feature type="domain" description="Reticulon" evidence="8">
    <location>
        <begin position="3019"/>
        <end position="3214"/>
    </location>
</feature>
<dbReference type="Pfam" id="PF02453">
    <property type="entry name" value="Reticulon"/>
    <property type="match status" value="1"/>
</dbReference>
<feature type="compositionally biased region" description="Basic and acidic residues" evidence="7">
    <location>
        <begin position="1900"/>
        <end position="1915"/>
    </location>
</feature>
<feature type="compositionally biased region" description="Polar residues" evidence="7">
    <location>
        <begin position="1378"/>
        <end position="1389"/>
    </location>
</feature>
<feature type="region of interest" description="Disordered" evidence="7">
    <location>
        <begin position="1648"/>
        <end position="1670"/>
    </location>
</feature>
<evidence type="ECO:0000259" key="8">
    <source>
        <dbReference type="PROSITE" id="PS50845"/>
    </source>
</evidence>
<feature type="region of interest" description="Disordered" evidence="7">
    <location>
        <begin position="43"/>
        <end position="62"/>
    </location>
</feature>
<feature type="region of interest" description="Disordered" evidence="7">
    <location>
        <begin position="1890"/>
        <end position="1982"/>
    </location>
</feature>
<evidence type="ECO:0000313" key="10">
    <source>
        <dbReference type="Proteomes" id="UP000827892"/>
    </source>
</evidence>
<feature type="compositionally biased region" description="Basic and acidic residues" evidence="7">
    <location>
        <begin position="1658"/>
        <end position="1670"/>
    </location>
</feature>
<dbReference type="GO" id="GO:0005789">
    <property type="term" value="C:endoplasmic reticulum membrane"/>
    <property type="evidence" value="ECO:0007669"/>
    <property type="project" value="UniProtKB-SubCell"/>
</dbReference>
<feature type="compositionally biased region" description="Basic and acidic residues" evidence="7">
    <location>
        <begin position="1315"/>
        <end position="1324"/>
    </location>
</feature>
<feature type="compositionally biased region" description="Basic and acidic residues" evidence="7">
    <location>
        <begin position="1203"/>
        <end position="1216"/>
    </location>
</feature>
<feature type="region of interest" description="Disordered" evidence="7">
    <location>
        <begin position="1823"/>
        <end position="1850"/>
    </location>
</feature>
<sequence length="3214" mass="351361">MDSEIVTAQIDMEEVDVDLFFRKPPEITVFGFVKTFWIDSRDDDTHSTLKPDQTTEEHSDPEVKLLQPLALQSLETGNDESGGSSCTDSEDVRLPEEILNAPMDDDVFEDEEVIENVETDLLFRLPMNREMELVYTISKGAAINLDELEEEDEDVDVDLWFREPTDTRFELVYTIPLMEDVSVDSSGEKLEDVPPAEELDNVVEEASLTEFTFKPIGNDEETETETLTTEVVTVLERPQDDQGAGEGSRDFIEKVKLTSNDTFDSFDDEEEAFQNAFVKSVETPETPVPEYNDDQQDDVRDVSVSEVLKDAAEQLQIIHDSLSPEDVEGETLKQVELAPDFISENVGDAGAASAPDFPETRFEISPVENLKTTTPLETTQNVVQNLAMQETSDFAQLEDVPEGVPDVDRTLNALRNEDVFPKEPVPADVSKTEDIPETEIVFDSSEINKSSDGVEETQQVEVAPIGLEDGGNIETPEVLALNQSEVGDALNSEDVVGVKTELPIADGNISEDQPVLGLEECGDVEIAPVVDLKKEEIEEALNSEDVVTTSVLPVVVETKDNGSSDDGKTNEPFVGLEDPGEVGRPEIPQLNQSEVEEALNGEDVIGIKTELPSIPTETFVFAATPKTEASPSDVNQSVLGLEECGDVEAAPIGLEDGGDAETQVLPVLNQSEVKDALNSEDVVGIKTGFPVVDDVIPEDQPVKDQPVLGLEECGDEEIPPVVDLEKEEIEEALNTEDVVTTSTSVIPEVVETIVGGPSDDGKADQPVVALEESGEVETPEIPRLTKLEVEDALNSEDVVGIKTEIPTIPAEIFEARPSDENQSVLDLEKCGDVEAAPIGLEDGGDAETQVLPVLNQSEVKDALNSEDVVGIKTGSLVADDVISEDQPVKDQPAFGLEECGDVEIAPVVDLEKEEIQEALNTEDVVTTSTSVIPEVVETIVGGPSDDGKADQPVVALEESGEVETPEIPRLKQSEVEDALNSEDVAGTTTELSATEGIVAEIEKTENPSCVATKLEQVVVGLEDAGDEMPDLKKEEVADSLPILLSEETTQESEVAEVSQKELNDALNSEDVVGIKTVVVDTAADDPVPTSEVTSETPVATDGLPEEVVYNELPPEVEESVTDSQTVEEDVQEKTNEGTPPSTSAQAPSKNEKYAEESLMEKLVSIVENVLPTDAALPSEGVLHVNSESQGEEETEEPPTQQADAKKNVGDSPHQESENATSEPSSILDKLTSMMESVIPYGHINSESQAHEKELTEEPSTDAKENVAETQESETAPSESLSILDKLTSIMENVIPSENVGSESEDQGPPSQLSKDVADTPRQESETAEPSSILDKLTSMVESVLPVDSVILSEYVNQYEELRNSKSFQDLPTEEESDQTVNENAATENQEYPADPTLSEDVASKEVETPPVDEKPEKEIDNESVLEKLASVVEDAFPDVLPSEDVLSEDHIEHLKDSATPVEDVLPVNLTHHSENDASEEPGIPEEAVSVEESDNGMNSETTKQESVVESLISAVKNVVLPSEDVLSEDHVDDRDQDSETPAQPASMMEKLSSMVENVLPTALVNKTEEEVSEQQETLLVENTDDPEIVESESIVKKVVSMVESTLPAEALLPSEDVLSEDHLDGREEEPEAPTSIVEKIAEMVETVIPANSEVSSDTDIKPTEDVDTEEPKETIFGKLVSMVEDVLPVHEPLDETQQHLNTENQNPSTVETLISTSDIIPPVERVGPFETEFDAEGFVAESTDPPQSEENTIIETADIIMPVDQENQLETSFDAEDFVHESIEEPVVEAKVETEQSENAEEQTTVMGELVAMAVDILPIDGEVQESEDEEKQKHPEGDSEKRTVEEPVVETTVEEIEKETPSLVGELVAMAVDILPIDGALNIAAEVTEGQVPESSESQEDKRFQHLEESKDDMSDQGTLQVATVEVETESQHVAVPETEEESAAKLENVSNEIQNEEEPVTKTTVALQESPDPHKTTDHDYGNDYVPFGTETPSKVEFNNPEESKDEEEDFVAELNFHPIRQWKDEDVISLQSLKSLVAEVGCTTDVESVPDQENQESTLKILKVVPSEPSLMELDISNDPSVIHVPIPLMEPATKYLEEMVEWIIADAIKEVSEVEVVTESELSEMVPQESENECPVPEPLADLKLPFEDEEKTPEPEQINEEVPVKRDIPVESEPTQMIPIPQRPPRAPKVESAKPIEQPKSPKNRFGPLNIKLGRSYSEEQQKELVESLERPLTVITSSEPKPSEKGDVDALSPLSPNTLEEYEHVPMMDMQSVPHSPQEKQDDTVHVVTVTTDATPSEEKEEAKINTVLAETKILGPGKSMEYVANEEEDGSECLDSIGDLSERTIQRFNTSIDDPSIRRDSFSSISSFGDRQKFRTAIENIRQDLLPFQSSVSQFLDPSVKELLVTNLSMDSPSDLSPNAPPVGFENTAQYLEKLQQQQQQEDRPSAEGSIDSSGFEKVDHESLDDYGTSVEDPMQKSVFGSLTAEDDMKAGSQQDDGFVIIERNEASKGAKKMSSHHDDVIEKNYFGDDAATAKLLESPIAEEARKLVQDAVESASEYKKHAVEEGDEIGRELLDNVQQKVEQVKEPVEDALHKAYDGMGDFVHETVPQAVDDFIHEVEKKLPESPLPEKVETPEPLVDIHDTVDQVHDEIDNYLRREPTPPIVEEDENAPVDDKPHFGNQTPEEDETTFDRKGPLTIPEEVERAAAVHQHVEDLDDFDPLVTANTGAAFGAAVGAAASEALTEEEMFGHQKFETVPRPPTPPKDISDEDVKPSTVNLGPAHHHSHPSSPHHSILKHHGEAWIDFKTVPPCETPTGTEEQAAAMSKLGAIGRGLYALIAFVVNIVLKVGLHAALVAGVGISAHEAYKLTKSSGVLQRKEESAVTVFYVAVGGLKTAKVTKECKDSGGTDNTLAEIVFVARRASDADRLPITVTAERQGGDKYAAVRLPVTFLVAIYSAFAVASSVTRSIVFVVTLVLSASSYSKMAQTRFVNKKYSKQPTWVPATDFFGKILDVIYWRDAKKSAIVLSLALLALFILAKYPLLTVITYSLLLALGAAAGFRAYKKIESQIKKTDAENPFSEILANDLSLPQEKVHAQADVFTEHATCIANKLKKLILVESPLESIKFGLILWSLTYVASWFSGCTLAVLALLGTFSIPKVYEANQEAIDPHLATVSGHLKNVQNLIDEKLPFLRSAPVAAEEKKDQ</sequence>
<dbReference type="InterPro" id="IPR003388">
    <property type="entry name" value="Reticulon"/>
</dbReference>
<feature type="compositionally biased region" description="Basic and acidic residues" evidence="7">
    <location>
        <begin position="1973"/>
        <end position="1982"/>
    </location>
</feature>
<feature type="transmembrane region" description="Helical" evidence="6">
    <location>
        <begin position="3032"/>
        <end position="3048"/>
    </location>
</feature>
<feature type="compositionally biased region" description="Polar residues" evidence="7">
    <location>
        <begin position="1136"/>
        <end position="1148"/>
    </location>
</feature>
<feature type="compositionally biased region" description="Basic and acidic residues" evidence="7">
    <location>
        <begin position="558"/>
        <end position="569"/>
    </location>
</feature>
<dbReference type="Gene3D" id="1.20.5.2480">
    <property type="match status" value="1"/>
</dbReference>
<feature type="compositionally biased region" description="Basic and acidic residues" evidence="7">
    <location>
        <begin position="1831"/>
        <end position="1846"/>
    </location>
</feature>
<evidence type="ECO:0000256" key="7">
    <source>
        <dbReference type="SAM" id="MobiDB-lite"/>
    </source>
</evidence>
<feature type="region of interest" description="Disordered" evidence="7">
    <location>
        <begin position="558"/>
        <end position="582"/>
    </location>
</feature>
<comment type="caution">
    <text evidence="6">Lacks conserved residue(s) required for the propagation of feature annotation.</text>
</comment>
<dbReference type="PANTHER" id="PTHR45799">
    <property type="entry name" value="RETICULON-LIKE PROTEIN"/>
    <property type="match status" value="1"/>
</dbReference>
<reference evidence="9 10" key="1">
    <citation type="submission" date="2022-02" db="EMBL/GenBank/DDBJ databases">
        <title>Chromosome-level reference genomes for two strains of Caenorhabditis briggsae: an improved platform for comparative genomics.</title>
        <authorList>
            <person name="Stevens L."/>
            <person name="Andersen E.C."/>
        </authorList>
    </citation>
    <scope>NUCLEOTIDE SEQUENCE [LARGE SCALE GENOMIC DNA]</scope>
    <source>
        <strain evidence="9">QX1410_ONT</strain>
        <tissue evidence="9">Whole-organism</tissue>
    </source>
</reference>
<feature type="region of interest" description="Disordered" evidence="7">
    <location>
        <begin position="1522"/>
        <end position="1552"/>
    </location>
</feature>
<feature type="compositionally biased region" description="Acidic residues" evidence="7">
    <location>
        <begin position="1115"/>
        <end position="1130"/>
    </location>
</feature>
<dbReference type="Proteomes" id="UP000827892">
    <property type="component" value="Chromosome V"/>
</dbReference>
<keyword evidence="4 6" id="KW-1133">Transmembrane helix</keyword>
<feature type="region of interest" description="Disordered" evidence="7">
    <location>
        <begin position="2227"/>
        <end position="2261"/>
    </location>
</feature>
<feature type="region of interest" description="Disordered" evidence="7">
    <location>
        <begin position="1293"/>
        <end position="1335"/>
    </location>
</feature>
<feature type="region of interest" description="Disordered" evidence="7">
    <location>
        <begin position="1363"/>
        <end position="1422"/>
    </location>
</feature>
<organism evidence="9 10">
    <name type="scientific">Caenorhabditis briggsae</name>
    <dbReference type="NCBI Taxonomy" id="6238"/>
    <lineage>
        <taxon>Eukaryota</taxon>
        <taxon>Metazoa</taxon>
        <taxon>Ecdysozoa</taxon>
        <taxon>Nematoda</taxon>
        <taxon>Chromadorea</taxon>
        <taxon>Rhabditida</taxon>
        <taxon>Rhabditina</taxon>
        <taxon>Rhabditomorpha</taxon>
        <taxon>Rhabditoidea</taxon>
        <taxon>Rhabditidae</taxon>
        <taxon>Peloderinae</taxon>
        <taxon>Caenorhabditis</taxon>
    </lineage>
</organism>
<feature type="compositionally biased region" description="Acidic residues" evidence="7">
    <location>
        <begin position="1476"/>
        <end position="1494"/>
    </location>
</feature>
<comment type="subcellular location">
    <subcellularLocation>
        <location evidence="1 6">Endoplasmic reticulum membrane</location>
        <topology evidence="1 6">Multi-pass membrane protein</topology>
    </subcellularLocation>
</comment>
<protein>
    <recommendedName>
        <fullName evidence="6">Reticulon-like protein</fullName>
    </recommendedName>
</protein>
<evidence type="ECO:0000256" key="4">
    <source>
        <dbReference type="ARBA" id="ARBA00022989"/>
    </source>
</evidence>
<feature type="region of interest" description="Disordered" evidence="7">
    <location>
        <begin position="2668"/>
        <end position="2700"/>
    </location>
</feature>
<name>A0AAE9A6E4_CAEBR</name>
<feature type="region of interest" description="Disordered" evidence="7">
    <location>
        <begin position="1470"/>
        <end position="1507"/>
    </location>
</feature>
<dbReference type="PANTHER" id="PTHR45799:SF2">
    <property type="entry name" value="RETICULON-LIKE PROTEIN"/>
    <property type="match status" value="1"/>
</dbReference>
<proteinExistence type="predicted"/>
<keyword evidence="5 6" id="KW-0472">Membrane</keyword>
<feature type="compositionally biased region" description="Polar residues" evidence="7">
    <location>
        <begin position="1495"/>
        <end position="1507"/>
    </location>
</feature>
<dbReference type="PROSITE" id="PS50845">
    <property type="entry name" value="RETICULON"/>
    <property type="match status" value="1"/>
</dbReference>
<feature type="region of interest" description="Disordered" evidence="7">
    <location>
        <begin position="1172"/>
        <end position="1279"/>
    </location>
</feature>
<gene>
    <name evidence="9" type="ORF">L3Y34_009059</name>
</gene>
<evidence type="ECO:0000313" key="9">
    <source>
        <dbReference type="EMBL" id="ULT91190.1"/>
    </source>
</evidence>
<feature type="region of interest" description="Disordered" evidence="7">
    <location>
        <begin position="2761"/>
        <end position="2802"/>
    </location>
</feature>
<feature type="compositionally biased region" description="Basic and acidic residues" evidence="7">
    <location>
        <begin position="2462"/>
        <end position="2471"/>
    </location>
</feature>
<feature type="region of interest" description="Disordered" evidence="7">
    <location>
        <begin position="2180"/>
        <end position="2215"/>
    </location>
</feature>
<feature type="transmembrane region" description="Helical" evidence="6">
    <location>
        <begin position="2951"/>
        <end position="2970"/>
    </location>
</feature>
<keyword evidence="2 6" id="KW-0812">Transmembrane</keyword>
<feature type="compositionally biased region" description="Basic and acidic residues" evidence="7">
    <location>
        <begin position="1248"/>
        <end position="1266"/>
    </location>
</feature>
<evidence type="ECO:0000256" key="1">
    <source>
        <dbReference type="ARBA" id="ARBA00004477"/>
    </source>
</evidence>
<feature type="region of interest" description="Disordered" evidence="7">
    <location>
        <begin position="2439"/>
        <end position="2482"/>
    </location>
</feature>
<feature type="transmembrane region" description="Helical" evidence="6">
    <location>
        <begin position="2976"/>
        <end position="2993"/>
    </location>
</feature>
<feature type="compositionally biased region" description="Basic and acidic residues" evidence="7">
    <location>
        <begin position="1401"/>
        <end position="1420"/>
    </location>
</feature>
<dbReference type="EMBL" id="CP090895">
    <property type="protein sequence ID" value="ULT91190.1"/>
    <property type="molecule type" value="Genomic_DNA"/>
</dbReference>
<feature type="compositionally biased region" description="Polar residues" evidence="7">
    <location>
        <begin position="1267"/>
        <end position="1279"/>
    </location>
</feature>
<feature type="transmembrane region" description="Helical" evidence="6">
    <location>
        <begin position="2842"/>
        <end position="2868"/>
    </location>
</feature>
<evidence type="ECO:0000256" key="3">
    <source>
        <dbReference type="ARBA" id="ARBA00022824"/>
    </source>
</evidence>
<dbReference type="InterPro" id="IPR046964">
    <property type="entry name" value="RTN1-4"/>
</dbReference>
<feature type="region of interest" description="Disordered" evidence="7">
    <location>
        <begin position="1115"/>
        <end position="1156"/>
    </location>
</feature>
<evidence type="ECO:0000256" key="5">
    <source>
        <dbReference type="ARBA" id="ARBA00023136"/>
    </source>
</evidence>